<feature type="domain" description="DUF4145" evidence="1">
    <location>
        <begin position="123"/>
        <end position="196"/>
    </location>
</feature>
<dbReference type="Pfam" id="PF13643">
    <property type="entry name" value="DUF4145"/>
    <property type="match status" value="1"/>
</dbReference>
<reference evidence="2" key="1">
    <citation type="submission" date="2008-06" db="EMBL/GenBank/DDBJ databases">
        <title>Complete sequence of Chlorobaculum parvum NCIB 8327.</title>
        <authorList>
            <consortium name="US DOE Joint Genome Institute"/>
            <person name="Lucas S."/>
            <person name="Copeland A."/>
            <person name="Lapidus A."/>
            <person name="Glavina del Rio T."/>
            <person name="Dalin E."/>
            <person name="Tice H."/>
            <person name="Bruce D."/>
            <person name="Goodwin L."/>
            <person name="Pitluck S."/>
            <person name="Schmutz J."/>
            <person name="Larimer F."/>
            <person name="Land M."/>
            <person name="Hauser L."/>
            <person name="Kyrpides N."/>
            <person name="Mikhailova N."/>
            <person name="Zhao F."/>
            <person name="Li T."/>
            <person name="Liu Z."/>
            <person name="Overmann J."/>
            <person name="Bryant D.A."/>
            <person name="Richardson P."/>
        </authorList>
    </citation>
    <scope>NUCLEOTIDE SEQUENCE [LARGE SCALE GENOMIC DNA]</scope>
    <source>
        <strain evidence="2">NCIB 8327</strain>
    </source>
</reference>
<dbReference type="EMBL" id="CP001099">
    <property type="protein sequence ID" value="ACF11510.1"/>
    <property type="molecule type" value="Genomic_DNA"/>
</dbReference>
<protein>
    <recommendedName>
        <fullName evidence="1">DUF4145 domain-containing protein</fullName>
    </recommendedName>
</protein>
<dbReference type="InterPro" id="IPR025285">
    <property type="entry name" value="DUF4145"/>
</dbReference>
<name>B3QNK7_CHLP8</name>
<dbReference type="HOGENOM" id="CLU_090926_0_0_10"/>
<evidence type="ECO:0000313" key="3">
    <source>
        <dbReference type="Proteomes" id="UP000008811"/>
    </source>
</evidence>
<evidence type="ECO:0000259" key="1">
    <source>
        <dbReference type="Pfam" id="PF13643"/>
    </source>
</evidence>
<evidence type="ECO:0000313" key="2">
    <source>
        <dbReference type="EMBL" id="ACF11510.1"/>
    </source>
</evidence>
<dbReference type="AlphaFoldDB" id="B3QNK7"/>
<keyword evidence="3" id="KW-1185">Reference proteome</keyword>
<sequence>MRRDMKKRTNNLLAVWRLQFNMKNTDYYPPVLGKGEYHCPHCNVYAKQFYGHVHAISNFGWESIVDQQSKFNEPLTKDWIVTKCQHCNGISVWHDNNMLYPKKILPPPPNSDLSDEIKADYLEAANILGDSPRAAGALLRLSLQKLCVQLGEKGENINSDIKSLVAKGLNPLVQKSLDALRITGNNAVHPGEINLSEEPDRVLKLFGLINFIADKMITEPKEIESFYDDLPSGALDAVEKRDNSANK</sequence>
<gene>
    <name evidence="2" type="ordered locus">Cpar_1103</name>
</gene>
<dbReference type="KEGG" id="cpc:Cpar_1103"/>
<proteinExistence type="predicted"/>
<dbReference type="Proteomes" id="UP000008811">
    <property type="component" value="Chromosome"/>
</dbReference>
<accession>B3QNK7</accession>
<dbReference type="eggNOG" id="ENOG502ZG4Y">
    <property type="taxonomic scope" value="Bacteria"/>
</dbReference>
<organism evidence="2 3">
    <name type="scientific">Chlorobaculum parvum (strain DSM 263 / NCIMB 8327)</name>
    <name type="common">Chlorobium vibrioforme subsp. thiosulfatophilum</name>
    <dbReference type="NCBI Taxonomy" id="517417"/>
    <lineage>
        <taxon>Bacteria</taxon>
        <taxon>Pseudomonadati</taxon>
        <taxon>Chlorobiota</taxon>
        <taxon>Chlorobiia</taxon>
        <taxon>Chlorobiales</taxon>
        <taxon>Chlorobiaceae</taxon>
        <taxon>Chlorobaculum</taxon>
    </lineage>
</organism>
<dbReference type="STRING" id="517417.Cpar_1103"/>